<dbReference type="GeneTree" id="ENSGT01150000287318"/>
<proteinExistence type="predicted"/>
<dbReference type="AlphaFoldDB" id="A0A8C5QNG2"/>
<dbReference type="OrthoDB" id="9572177at2759"/>
<dbReference type="Ensembl" id="ENSLLET00000042455.1">
    <property type="protein sequence ID" value="ENSLLEP00000040803.1"/>
    <property type="gene ID" value="ENSLLEG00000025964.1"/>
</dbReference>
<organism evidence="1 2">
    <name type="scientific">Leptobrachium leishanense</name>
    <name type="common">Leishan spiny toad</name>
    <dbReference type="NCBI Taxonomy" id="445787"/>
    <lineage>
        <taxon>Eukaryota</taxon>
        <taxon>Metazoa</taxon>
        <taxon>Chordata</taxon>
        <taxon>Craniata</taxon>
        <taxon>Vertebrata</taxon>
        <taxon>Euteleostomi</taxon>
        <taxon>Amphibia</taxon>
        <taxon>Batrachia</taxon>
        <taxon>Anura</taxon>
        <taxon>Pelobatoidea</taxon>
        <taxon>Megophryidae</taxon>
        <taxon>Leptobrachium</taxon>
    </lineage>
</organism>
<evidence type="ECO:0000313" key="1">
    <source>
        <dbReference type="Ensembl" id="ENSLLEP00000040803.1"/>
    </source>
</evidence>
<sequence>IGLQAIIHTIIMGKIEIVFPAIYMMNRFMGICLSGPRAISQQRCEQKRMWSDSCTLVSGTCLSEYPTGYMLS</sequence>
<dbReference type="Proteomes" id="UP000694569">
    <property type="component" value="Unplaced"/>
</dbReference>
<keyword evidence="2" id="KW-1185">Reference proteome</keyword>
<name>A0A8C5QNG2_9ANUR</name>
<accession>A0A8C5QNG2</accession>
<reference evidence="1" key="2">
    <citation type="submission" date="2025-09" db="UniProtKB">
        <authorList>
            <consortium name="Ensembl"/>
        </authorList>
    </citation>
    <scope>IDENTIFICATION</scope>
</reference>
<protein>
    <submittedName>
        <fullName evidence="1">Uncharacterized protein</fullName>
    </submittedName>
</protein>
<evidence type="ECO:0000313" key="2">
    <source>
        <dbReference type="Proteomes" id="UP000694569"/>
    </source>
</evidence>
<reference evidence="1" key="1">
    <citation type="submission" date="2025-08" db="UniProtKB">
        <authorList>
            <consortium name="Ensembl"/>
        </authorList>
    </citation>
    <scope>IDENTIFICATION</scope>
</reference>